<dbReference type="Proteomes" id="UP001234811">
    <property type="component" value="Unassembled WGS sequence"/>
</dbReference>
<organism evidence="1 2">
    <name type="scientific">Serratia marcescens</name>
    <dbReference type="NCBI Taxonomy" id="615"/>
    <lineage>
        <taxon>Bacteria</taxon>
        <taxon>Pseudomonadati</taxon>
        <taxon>Pseudomonadota</taxon>
        <taxon>Gammaproteobacteria</taxon>
        <taxon>Enterobacterales</taxon>
        <taxon>Yersiniaceae</taxon>
        <taxon>Serratia</taxon>
    </lineage>
</organism>
<evidence type="ECO:0000313" key="2">
    <source>
        <dbReference type="Proteomes" id="UP001234811"/>
    </source>
</evidence>
<feature type="non-terminal residue" evidence="1">
    <location>
        <position position="1"/>
    </location>
</feature>
<dbReference type="EMBL" id="JAVIPQ010000206">
    <property type="protein sequence ID" value="MDQ9556560.1"/>
    <property type="molecule type" value="Genomic_DNA"/>
</dbReference>
<dbReference type="AlphaFoldDB" id="A0ABD5BJ27"/>
<protein>
    <submittedName>
        <fullName evidence="1">Hemolysin</fullName>
    </submittedName>
</protein>
<evidence type="ECO:0000313" key="1">
    <source>
        <dbReference type="EMBL" id="MDQ9556560.1"/>
    </source>
</evidence>
<gene>
    <name evidence="1" type="ORF">RF091_13695</name>
</gene>
<sequence>FKDNVTFNDRVLTPANGLEVNLGKGSSEIRFEHGYTTAPGGSAPQDYLGVNLSMLSNDVPFPNSLLNIPVKQTHNIYIDDSFELGFLQASSLSIDNHLLAFGTEGSNSSFSLNYNAQTHTQDLSIFMQGESALNQHVVNIYNWAQGDFGITLEQPAIQ</sequence>
<proteinExistence type="predicted"/>
<feature type="non-terminal residue" evidence="1">
    <location>
        <position position="158"/>
    </location>
</feature>
<comment type="caution">
    <text evidence="1">The sequence shown here is derived from an EMBL/GenBank/DDBJ whole genome shotgun (WGS) entry which is preliminary data.</text>
</comment>
<accession>A0ABD5BJ27</accession>
<name>A0ABD5BJ27_SERMA</name>
<reference evidence="1 2" key="1">
    <citation type="submission" date="2023-07" db="EMBL/GenBank/DDBJ databases">
        <title>Pathogens genome sequencing project 196.</title>
        <authorList>
            <person name="Cao X."/>
        </authorList>
    </citation>
    <scope>NUCLEOTIDE SEQUENCE [LARGE SCALE GENOMIC DNA]</scope>
    <source>
        <strain evidence="1 2">SM41</strain>
    </source>
</reference>